<gene>
    <name evidence="2" type="ORF">IDH41_16640</name>
</gene>
<dbReference type="EMBL" id="JACXIY010000018">
    <property type="protein sequence ID" value="MBD2870211.1"/>
    <property type="molecule type" value="Genomic_DNA"/>
</dbReference>
<sequence>MMRKPFIKLTAACVLTALALYYGGIQQQAATATAADTPKAAVEPLAAQARHYVDELAVQPQFADWKQSDLRIAPIGPGTHGWLVIVKQNAITVGYLIMHATEDGGYRLGEYGTGSRPPFDEQTLSRSLMQLELQEPAGPTERLYAHPLLAAWQVTAADEYYLTDAASGELLPVQPAEWLAAASAPLQHNEKDQAPSTAKLIKHFTLPSFDPYAKLPWLTKAPLPLKAGSYMPLFAQINKKEQLRYTAELFEGQMLYVWSVVGYNKWDTGQLYLALETGEDGSDRRYIPLPLLEELGRFYR</sequence>
<feature type="chain" id="PRO_5038831911" evidence="1">
    <location>
        <begin position="30"/>
        <end position="300"/>
    </location>
</feature>
<dbReference type="RefSeq" id="WP_190862940.1">
    <property type="nucleotide sequence ID" value="NZ_JACXIY010000018.1"/>
</dbReference>
<accession>A0A927H662</accession>
<protein>
    <submittedName>
        <fullName evidence="2">Uncharacterized protein</fullName>
    </submittedName>
</protein>
<organism evidence="2 3">
    <name type="scientific">Paenibacillus arenilitoris</name>
    <dbReference type="NCBI Taxonomy" id="2772299"/>
    <lineage>
        <taxon>Bacteria</taxon>
        <taxon>Bacillati</taxon>
        <taxon>Bacillota</taxon>
        <taxon>Bacilli</taxon>
        <taxon>Bacillales</taxon>
        <taxon>Paenibacillaceae</taxon>
        <taxon>Paenibacillus</taxon>
    </lineage>
</organism>
<feature type="signal peptide" evidence="1">
    <location>
        <begin position="1"/>
        <end position="29"/>
    </location>
</feature>
<dbReference type="Proteomes" id="UP000632125">
    <property type="component" value="Unassembled WGS sequence"/>
</dbReference>
<dbReference type="AlphaFoldDB" id="A0A927H662"/>
<comment type="caution">
    <text evidence="2">The sequence shown here is derived from an EMBL/GenBank/DDBJ whole genome shotgun (WGS) entry which is preliminary data.</text>
</comment>
<evidence type="ECO:0000313" key="2">
    <source>
        <dbReference type="EMBL" id="MBD2870211.1"/>
    </source>
</evidence>
<reference evidence="2" key="1">
    <citation type="submission" date="2020-09" db="EMBL/GenBank/DDBJ databases">
        <title>A novel bacterium of genus Paenibacillus, isolated from South China Sea.</title>
        <authorList>
            <person name="Huang H."/>
            <person name="Mo K."/>
            <person name="Hu Y."/>
        </authorList>
    </citation>
    <scope>NUCLEOTIDE SEQUENCE</scope>
    <source>
        <strain evidence="2">IB182493</strain>
    </source>
</reference>
<keyword evidence="3" id="KW-1185">Reference proteome</keyword>
<keyword evidence="1" id="KW-0732">Signal</keyword>
<evidence type="ECO:0000313" key="3">
    <source>
        <dbReference type="Proteomes" id="UP000632125"/>
    </source>
</evidence>
<evidence type="ECO:0000256" key="1">
    <source>
        <dbReference type="SAM" id="SignalP"/>
    </source>
</evidence>
<proteinExistence type="predicted"/>
<name>A0A927H662_9BACL</name>